<gene>
    <name evidence="1" type="ORF">DES52_12610</name>
</gene>
<comment type="caution">
    <text evidence="1">The sequence shown here is derived from an EMBL/GenBank/DDBJ whole genome shotgun (WGS) entry which is preliminary data.</text>
</comment>
<reference evidence="1 2" key="1">
    <citation type="submission" date="2018-06" db="EMBL/GenBank/DDBJ databases">
        <title>Genomic Encyclopedia of Type Strains, Phase IV (KMG-IV): sequencing the most valuable type-strain genomes for metagenomic binning, comparative biology and taxonomic classification.</title>
        <authorList>
            <person name="Goeker M."/>
        </authorList>
    </citation>
    <scope>NUCLEOTIDE SEQUENCE [LARGE SCALE GENOMIC DNA]</scope>
    <source>
        <strain evidence="1 2">DSM 18048</strain>
    </source>
</reference>
<evidence type="ECO:0000313" key="1">
    <source>
        <dbReference type="EMBL" id="PYE48944.1"/>
    </source>
</evidence>
<keyword evidence="2" id="KW-1185">Reference proteome</keyword>
<dbReference type="Proteomes" id="UP000248326">
    <property type="component" value="Unassembled WGS sequence"/>
</dbReference>
<sequence>MDRRLKFVLWGLLCVAPLALARPVYRSQAINQLHVEGSKLSTKTMACTYCHVNPSGGAPWNSFGEALKKGFRENPKAKFDEVLYLVLTQSEDSDEDGYPDVLEVFAKTLPGDANSKPTRSLAELREAFEAAGGVKQYESERMKKAS</sequence>
<name>A0A318RZC3_9DEIO</name>
<protein>
    <submittedName>
        <fullName evidence="1">Uncharacterized protein</fullName>
    </submittedName>
</protein>
<proteinExistence type="predicted"/>
<organism evidence="1 2">
    <name type="scientific">Deinococcus yavapaiensis KR-236</name>
    <dbReference type="NCBI Taxonomy" id="694435"/>
    <lineage>
        <taxon>Bacteria</taxon>
        <taxon>Thermotogati</taxon>
        <taxon>Deinococcota</taxon>
        <taxon>Deinococci</taxon>
        <taxon>Deinococcales</taxon>
        <taxon>Deinococcaceae</taxon>
        <taxon>Deinococcus</taxon>
    </lineage>
</organism>
<dbReference type="AlphaFoldDB" id="A0A318RZC3"/>
<accession>A0A318RZC3</accession>
<evidence type="ECO:0000313" key="2">
    <source>
        <dbReference type="Proteomes" id="UP000248326"/>
    </source>
</evidence>
<dbReference type="RefSeq" id="WP_170131209.1">
    <property type="nucleotide sequence ID" value="NZ_QJSX01000026.1"/>
</dbReference>
<dbReference type="EMBL" id="QJSX01000026">
    <property type="protein sequence ID" value="PYE48944.1"/>
    <property type="molecule type" value="Genomic_DNA"/>
</dbReference>